<evidence type="ECO:0000256" key="2">
    <source>
        <dbReference type="SAM" id="MobiDB-lite"/>
    </source>
</evidence>
<keyword evidence="7" id="KW-1185">Reference proteome</keyword>
<dbReference type="InterPro" id="IPR050739">
    <property type="entry name" value="MFP"/>
</dbReference>
<feature type="region of interest" description="Disordered" evidence="2">
    <location>
        <begin position="1"/>
        <end position="22"/>
    </location>
</feature>
<gene>
    <name evidence="6" type="ORF">CWS72_17070</name>
</gene>
<proteinExistence type="predicted"/>
<keyword evidence="3" id="KW-0472">Membrane</keyword>
<feature type="transmembrane region" description="Helical" evidence="3">
    <location>
        <begin position="36"/>
        <end position="54"/>
    </location>
</feature>
<dbReference type="PANTHER" id="PTHR30386:SF24">
    <property type="entry name" value="MULTIDRUG RESISTANCE EFFLUX PUMP"/>
    <property type="match status" value="1"/>
</dbReference>
<sequence>MTDGGGMAEQNDDETDQGSAQGDEAARRLRLRRFKIFGGVTAAAFLIGGVWWLLTRNQETTDDAFIEADMVQIAPQVGGIVAAVHFTDNQRVAAGAPLIDIDPADLEALRAAAEAGLNVALAQEQAAQADLDLIKATTGAAVDEARHAVDQARHQVAEARETADAANADSIRAAADVKRYQDLLQRADASRQRVEQAIAEARSTGARWRAAQLAVTAAASAQAQTEARYRDALAAPQRIAQKEAQLANSRAQIAQALANLQTARLSLSYVHIVAPKAGRIGRRAVNAGDVVQKGQILANLVVDPPWVIANFKETQLTRMHPGQPVAITVDAFPGHRLEGRVDSVQPGSGARFSLLPPENATGNYVKVVQRFPVKILFADAPDDLLRQLSPGMSVVPEVDVSSRQEAPR</sequence>
<evidence type="ECO:0000256" key="3">
    <source>
        <dbReference type="SAM" id="Phobius"/>
    </source>
</evidence>
<keyword evidence="3" id="KW-0812">Transmembrane</keyword>
<dbReference type="InterPro" id="IPR058792">
    <property type="entry name" value="Beta-barrel_RND_2"/>
</dbReference>
<dbReference type="InterPro" id="IPR058625">
    <property type="entry name" value="MdtA-like_BSH"/>
</dbReference>
<feature type="domain" description="Multidrug resistance protein MdtA-like barrel-sandwich hybrid" evidence="4">
    <location>
        <begin position="70"/>
        <end position="302"/>
    </location>
</feature>
<dbReference type="Gene3D" id="2.40.30.170">
    <property type="match status" value="1"/>
</dbReference>
<evidence type="ECO:0000259" key="5">
    <source>
        <dbReference type="Pfam" id="PF25954"/>
    </source>
</evidence>
<protein>
    <recommendedName>
        <fullName evidence="8">HlyD family secretion protein</fullName>
    </recommendedName>
</protein>
<evidence type="ECO:0000313" key="7">
    <source>
        <dbReference type="Proteomes" id="UP000233293"/>
    </source>
</evidence>
<dbReference type="PANTHER" id="PTHR30386">
    <property type="entry name" value="MEMBRANE FUSION SUBUNIT OF EMRAB-TOLC MULTIDRUG EFFLUX PUMP"/>
    <property type="match status" value="1"/>
</dbReference>
<dbReference type="Gene3D" id="1.10.287.470">
    <property type="entry name" value="Helix hairpin bin"/>
    <property type="match status" value="1"/>
</dbReference>
<comment type="caution">
    <text evidence="6">The sequence shown here is derived from an EMBL/GenBank/DDBJ whole genome shotgun (WGS) entry which is preliminary data.</text>
</comment>
<evidence type="ECO:0008006" key="8">
    <source>
        <dbReference type="Google" id="ProtNLM"/>
    </source>
</evidence>
<dbReference type="GO" id="GO:0055085">
    <property type="term" value="P:transmembrane transport"/>
    <property type="evidence" value="ECO:0007669"/>
    <property type="project" value="InterPro"/>
</dbReference>
<dbReference type="SUPFAM" id="SSF111369">
    <property type="entry name" value="HlyD-like secretion proteins"/>
    <property type="match status" value="2"/>
</dbReference>
<dbReference type="PRINTS" id="PR01490">
    <property type="entry name" value="RTXTOXIND"/>
</dbReference>
<dbReference type="EMBL" id="PIUM01000021">
    <property type="protein sequence ID" value="PKU23343.1"/>
    <property type="molecule type" value="Genomic_DNA"/>
</dbReference>
<keyword evidence="1" id="KW-0175">Coiled coil</keyword>
<dbReference type="Proteomes" id="UP000233293">
    <property type="component" value="Unassembled WGS sequence"/>
</dbReference>
<feature type="coiled-coil region" evidence="1">
    <location>
        <begin position="142"/>
        <end position="204"/>
    </location>
</feature>
<reference evidence="7" key="1">
    <citation type="submission" date="2017-12" db="EMBL/GenBank/DDBJ databases">
        <title>Draft genome sequence of Telmatospirillum siberiense 26-4b1T, an acidotolerant peatland alphaproteobacterium potentially involved in sulfur cycling.</title>
        <authorList>
            <person name="Hausmann B."/>
            <person name="Pjevac P."/>
            <person name="Schreck K."/>
            <person name="Herbold C.W."/>
            <person name="Daims H."/>
            <person name="Wagner M."/>
            <person name="Pester M."/>
            <person name="Loy A."/>
        </authorList>
    </citation>
    <scope>NUCLEOTIDE SEQUENCE [LARGE SCALE GENOMIC DNA]</scope>
    <source>
        <strain evidence="7">26-4b1</strain>
    </source>
</reference>
<keyword evidence="3" id="KW-1133">Transmembrane helix</keyword>
<accession>A0A2N3PSF9</accession>
<dbReference type="Pfam" id="PF25917">
    <property type="entry name" value="BSH_RND"/>
    <property type="match status" value="1"/>
</dbReference>
<dbReference type="Pfam" id="PF25954">
    <property type="entry name" value="Beta-barrel_RND_2"/>
    <property type="match status" value="1"/>
</dbReference>
<evidence type="ECO:0000259" key="4">
    <source>
        <dbReference type="Pfam" id="PF25917"/>
    </source>
</evidence>
<evidence type="ECO:0000313" key="6">
    <source>
        <dbReference type="EMBL" id="PKU23343.1"/>
    </source>
</evidence>
<dbReference type="Gene3D" id="2.40.50.100">
    <property type="match status" value="1"/>
</dbReference>
<evidence type="ECO:0000256" key="1">
    <source>
        <dbReference type="SAM" id="Coils"/>
    </source>
</evidence>
<organism evidence="6 7">
    <name type="scientific">Telmatospirillum siberiense</name>
    <dbReference type="NCBI Taxonomy" id="382514"/>
    <lineage>
        <taxon>Bacteria</taxon>
        <taxon>Pseudomonadati</taxon>
        <taxon>Pseudomonadota</taxon>
        <taxon>Alphaproteobacteria</taxon>
        <taxon>Rhodospirillales</taxon>
        <taxon>Rhodospirillaceae</taxon>
        <taxon>Telmatospirillum</taxon>
    </lineage>
</organism>
<name>A0A2N3PSF9_9PROT</name>
<feature type="domain" description="CusB-like beta-barrel" evidence="5">
    <location>
        <begin position="306"/>
        <end position="347"/>
    </location>
</feature>
<dbReference type="AlphaFoldDB" id="A0A2N3PSF9"/>